<dbReference type="EMBL" id="AB767280">
    <property type="protein sequence ID" value="BAP34721.1"/>
    <property type="molecule type" value="Genomic_DNA"/>
</dbReference>
<dbReference type="AlphaFoldDB" id="A0A077KSW5"/>
<sequence>MRDSIAQAFARVGRLLPHHQPGRHTAAYFAALPAPVPSPYVSPWARPTKKQAREFFRTQPEVLDCLLAERPPGAETALCCICTRETAAPVEVRPGVLTCPEHIFEAYANRVVIR</sequence>
<reference evidence="1" key="1">
    <citation type="journal article" date="2013" name="J. Antibiot.">
        <title>Identification of the incednine biosynthetic gene cluster: characterization of novel beta-glutamate-beta-decarboxylase IdnL3.</title>
        <authorList>
            <person name="Takaishi M."/>
            <person name="Kudo F."/>
            <person name="Eguchi T."/>
        </authorList>
    </citation>
    <scope>NUCLEOTIDE SEQUENCE</scope>
    <source>
        <strain evidence="1">ML694-90F3</strain>
    </source>
</reference>
<accession>A0A077KSW5</accession>
<protein>
    <submittedName>
        <fullName evidence="1">Uncharacterized protein</fullName>
    </submittedName>
</protein>
<proteinExistence type="predicted"/>
<evidence type="ECO:0000313" key="1">
    <source>
        <dbReference type="EMBL" id="BAP34721.1"/>
    </source>
</evidence>
<organism evidence="1">
    <name type="scientific">Streptomyces sp. ML694-90F3</name>
    <dbReference type="NCBI Taxonomy" id="1265536"/>
    <lineage>
        <taxon>Bacteria</taxon>
        <taxon>Bacillati</taxon>
        <taxon>Actinomycetota</taxon>
        <taxon>Actinomycetes</taxon>
        <taxon>Kitasatosporales</taxon>
        <taxon>Streptomycetaceae</taxon>
        <taxon>Streptomyces</taxon>
    </lineage>
</organism>
<name>A0A077KSW5_9ACTN</name>